<dbReference type="RefSeq" id="WP_205312195.1">
    <property type="nucleotide sequence ID" value="NZ_JAERPS020000007.1"/>
</dbReference>
<reference evidence="3 4" key="1">
    <citation type="submission" date="2021-08" db="EMBL/GenBank/DDBJ databases">
        <title>Rheinheimera aquimaris sp. nov., isolated from seawater of the East Sea in Korea.</title>
        <authorList>
            <person name="Kim K.H."/>
            <person name="Wenting R."/>
            <person name="Kim K.R."/>
            <person name="Jeon C.O."/>
        </authorList>
    </citation>
    <scope>NUCLEOTIDE SEQUENCE [LARGE SCALE GENOMIC DNA]</scope>
    <source>
        <strain evidence="3 4">MA-13</strain>
    </source>
</reference>
<evidence type="ECO:0000259" key="2">
    <source>
        <dbReference type="Pfam" id="PF07589"/>
    </source>
</evidence>
<accession>A0ABS7XCT6</accession>
<proteinExistence type="predicted"/>
<feature type="chain" id="PRO_5047291955" evidence="1">
    <location>
        <begin position="23"/>
        <end position="285"/>
    </location>
</feature>
<dbReference type="Proteomes" id="UP000663814">
    <property type="component" value="Unassembled WGS sequence"/>
</dbReference>
<sequence>MNKKLLQTFCLAAALTATNASAAVIDVLWYGGNAFYNTLPGTLASNAGDYDPNNDGSLDWNVDIWELGEAAPDFGSYDVFIIPSWLSGMDPSRLLSAGDDITNARGSRTFLSGQDADFHYLNSPGPIDNGPRGFFINAVNWAASGTGMGIVALADGWQGTGSTWMNNVNSFLYDELNGHLNYFQEENVNIVAGQENFPVNEGLTSAGLSNWGTSSHMGFSVSTPGYEVINTAGGNQSYAVTLVTEGQADGGTDGGVVTVPEPASIAMFSLGLLGLGWARKKRNQA</sequence>
<gene>
    <name evidence="3" type="ORF">I4W93_017385</name>
</gene>
<evidence type="ECO:0000313" key="4">
    <source>
        <dbReference type="Proteomes" id="UP000663814"/>
    </source>
</evidence>
<dbReference type="Pfam" id="PF07589">
    <property type="entry name" value="PEP-CTERM"/>
    <property type="match status" value="1"/>
</dbReference>
<feature type="domain" description="Ice-binding protein C-terminal" evidence="2">
    <location>
        <begin position="258"/>
        <end position="280"/>
    </location>
</feature>
<evidence type="ECO:0000313" key="3">
    <source>
        <dbReference type="EMBL" id="MBZ9613369.1"/>
    </source>
</evidence>
<dbReference type="InterPro" id="IPR013424">
    <property type="entry name" value="Ice-binding_C"/>
</dbReference>
<evidence type="ECO:0000256" key="1">
    <source>
        <dbReference type="SAM" id="SignalP"/>
    </source>
</evidence>
<dbReference type="EMBL" id="JAERPS020000007">
    <property type="protein sequence ID" value="MBZ9613369.1"/>
    <property type="molecule type" value="Genomic_DNA"/>
</dbReference>
<comment type="caution">
    <text evidence="3">The sequence shown here is derived from an EMBL/GenBank/DDBJ whole genome shotgun (WGS) entry which is preliminary data.</text>
</comment>
<name>A0ABS7XCT6_9GAMM</name>
<dbReference type="NCBIfam" id="TIGR02595">
    <property type="entry name" value="PEP_CTERM"/>
    <property type="match status" value="1"/>
</dbReference>
<keyword evidence="4" id="KW-1185">Reference proteome</keyword>
<protein>
    <submittedName>
        <fullName evidence="3">PEP-CTERM sorting domain-containing protein</fullName>
    </submittedName>
</protein>
<keyword evidence="1" id="KW-0732">Signal</keyword>
<feature type="signal peptide" evidence="1">
    <location>
        <begin position="1"/>
        <end position="22"/>
    </location>
</feature>
<organism evidence="3 4">
    <name type="scientific">Rheinheimera maricola</name>
    <dbReference type="NCBI Taxonomy" id="2793282"/>
    <lineage>
        <taxon>Bacteria</taxon>
        <taxon>Pseudomonadati</taxon>
        <taxon>Pseudomonadota</taxon>
        <taxon>Gammaproteobacteria</taxon>
        <taxon>Chromatiales</taxon>
        <taxon>Chromatiaceae</taxon>
        <taxon>Rheinheimera</taxon>
    </lineage>
</organism>